<dbReference type="AlphaFoldDB" id="A0AAV6K6G5"/>
<protein>
    <submittedName>
        <fullName evidence="2">Uncharacterized protein</fullName>
    </submittedName>
</protein>
<dbReference type="Proteomes" id="UP000823749">
    <property type="component" value="Chromosome 5"/>
</dbReference>
<evidence type="ECO:0000313" key="3">
    <source>
        <dbReference type="Proteomes" id="UP000823749"/>
    </source>
</evidence>
<organism evidence="2 3">
    <name type="scientific">Rhododendron griersonianum</name>
    <dbReference type="NCBI Taxonomy" id="479676"/>
    <lineage>
        <taxon>Eukaryota</taxon>
        <taxon>Viridiplantae</taxon>
        <taxon>Streptophyta</taxon>
        <taxon>Embryophyta</taxon>
        <taxon>Tracheophyta</taxon>
        <taxon>Spermatophyta</taxon>
        <taxon>Magnoliopsida</taxon>
        <taxon>eudicotyledons</taxon>
        <taxon>Gunneridae</taxon>
        <taxon>Pentapetalae</taxon>
        <taxon>asterids</taxon>
        <taxon>Ericales</taxon>
        <taxon>Ericaceae</taxon>
        <taxon>Ericoideae</taxon>
        <taxon>Rhodoreae</taxon>
        <taxon>Rhododendron</taxon>
    </lineage>
</organism>
<keyword evidence="3" id="KW-1185">Reference proteome</keyword>
<feature type="region of interest" description="Disordered" evidence="1">
    <location>
        <begin position="62"/>
        <end position="91"/>
    </location>
</feature>
<dbReference type="EMBL" id="JACTNZ010000005">
    <property type="protein sequence ID" value="KAG5547940.1"/>
    <property type="molecule type" value="Genomic_DNA"/>
</dbReference>
<evidence type="ECO:0000313" key="2">
    <source>
        <dbReference type="EMBL" id="KAG5547940.1"/>
    </source>
</evidence>
<proteinExistence type="predicted"/>
<feature type="compositionally biased region" description="Gly residues" evidence="1">
    <location>
        <begin position="76"/>
        <end position="85"/>
    </location>
</feature>
<gene>
    <name evidence="2" type="ORF">RHGRI_013578</name>
</gene>
<reference evidence="2" key="1">
    <citation type="submission" date="2020-08" db="EMBL/GenBank/DDBJ databases">
        <title>Plant Genome Project.</title>
        <authorList>
            <person name="Zhang R.-G."/>
        </authorList>
    </citation>
    <scope>NUCLEOTIDE SEQUENCE</scope>
    <source>
        <strain evidence="2">WSP0</strain>
        <tissue evidence="2">Leaf</tissue>
    </source>
</reference>
<evidence type="ECO:0000256" key="1">
    <source>
        <dbReference type="SAM" id="MobiDB-lite"/>
    </source>
</evidence>
<accession>A0AAV6K6G5</accession>
<sequence length="91" mass="9875">MKNSQVLTPCNFHFSHHLPTGPLDLAISPCMKDPRNLKSGALCRTMAMAFLVFVKKHVGYSLTDDGRSRGRRGRPPRGGAGGEHGGSSRRS</sequence>
<comment type="caution">
    <text evidence="2">The sequence shown here is derived from an EMBL/GenBank/DDBJ whole genome shotgun (WGS) entry which is preliminary data.</text>
</comment>
<name>A0AAV6K6G5_9ERIC</name>